<protein>
    <submittedName>
        <fullName evidence="1">Uncharacterized protein</fullName>
    </submittedName>
</protein>
<sequence length="225" mass="24871">MLFVNRALRAPAGRNAPTINPYLAFQTVIRDMELENPTLSSSDQLASTPPLTRPFRIPLHADLPQDSWRREARAGVARAVSPVTRQFPQFEEFLAQTDWPLACLLHPTAVPKGPLRTAFAMPQAVSTHGSSWLSLAWQVCALERKESLGSEEEVLLRWMKKSSLESLVIFNNDVFVPSDDSAARREGDADAVPPVVIIPSAICLLGMVWRETGDTGAALLLDQMR</sequence>
<dbReference type="AlphaFoldDB" id="A0A0S4JS13"/>
<evidence type="ECO:0000313" key="2">
    <source>
        <dbReference type="Proteomes" id="UP000051952"/>
    </source>
</evidence>
<name>A0A0S4JS13_BODSA</name>
<dbReference type="VEuPathDB" id="TriTrypDB:BSAL_31245"/>
<reference evidence="2" key="1">
    <citation type="submission" date="2015-09" db="EMBL/GenBank/DDBJ databases">
        <authorList>
            <consortium name="Pathogen Informatics"/>
        </authorList>
    </citation>
    <scope>NUCLEOTIDE SEQUENCE [LARGE SCALE GENOMIC DNA]</scope>
    <source>
        <strain evidence="2">Lake Konstanz</strain>
    </source>
</reference>
<dbReference type="EMBL" id="CYKH01001904">
    <property type="protein sequence ID" value="CUG91309.1"/>
    <property type="molecule type" value="Genomic_DNA"/>
</dbReference>
<gene>
    <name evidence="1" type="ORF">BSAL_31245</name>
</gene>
<accession>A0A0S4JS13</accession>
<keyword evidence="2" id="KW-1185">Reference proteome</keyword>
<organism evidence="1 2">
    <name type="scientific">Bodo saltans</name>
    <name type="common">Flagellated protozoan</name>
    <dbReference type="NCBI Taxonomy" id="75058"/>
    <lineage>
        <taxon>Eukaryota</taxon>
        <taxon>Discoba</taxon>
        <taxon>Euglenozoa</taxon>
        <taxon>Kinetoplastea</taxon>
        <taxon>Metakinetoplastina</taxon>
        <taxon>Eubodonida</taxon>
        <taxon>Bodonidae</taxon>
        <taxon>Bodo</taxon>
    </lineage>
</organism>
<evidence type="ECO:0000313" key="1">
    <source>
        <dbReference type="EMBL" id="CUG91309.1"/>
    </source>
</evidence>
<proteinExistence type="predicted"/>
<dbReference type="Proteomes" id="UP000051952">
    <property type="component" value="Unassembled WGS sequence"/>
</dbReference>